<reference evidence="2" key="1">
    <citation type="journal article" date="2022" name="bioRxiv">
        <title>Sequencing and chromosome-scale assembly of the giantPleurodeles waltlgenome.</title>
        <authorList>
            <person name="Brown T."/>
            <person name="Elewa A."/>
            <person name="Iarovenko S."/>
            <person name="Subramanian E."/>
            <person name="Araus A.J."/>
            <person name="Petzold A."/>
            <person name="Susuki M."/>
            <person name="Suzuki K.-i.T."/>
            <person name="Hayashi T."/>
            <person name="Toyoda A."/>
            <person name="Oliveira C."/>
            <person name="Osipova E."/>
            <person name="Leigh N.D."/>
            <person name="Simon A."/>
            <person name="Yun M.H."/>
        </authorList>
    </citation>
    <scope>NUCLEOTIDE SEQUENCE</scope>
    <source>
        <strain evidence="2">20211129_DDA</strain>
        <tissue evidence="2">Liver</tissue>
    </source>
</reference>
<evidence type="ECO:0000313" key="2">
    <source>
        <dbReference type="EMBL" id="KAJ1152595.1"/>
    </source>
</evidence>
<proteinExistence type="predicted"/>
<protein>
    <submittedName>
        <fullName evidence="2">Uncharacterized protein</fullName>
    </submittedName>
</protein>
<name>A0AAV7RKV9_PLEWA</name>
<evidence type="ECO:0000256" key="1">
    <source>
        <dbReference type="SAM" id="MobiDB-lite"/>
    </source>
</evidence>
<sequence length="128" mass="13342">MCQHQLPSQQVAFTLSLVLRQPGTQSVKAASLRLEAPGAPHLIRSPPRSPRSAGAPLSVFTLAAGGKGARTPGAPRWMAWGSSPSQVRCTPPAEGRGHDGITAPPRPPFWIAAAAELSGDFQAKSTSK</sequence>
<gene>
    <name evidence="2" type="ORF">NDU88_005370</name>
</gene>
<organism evidence="2 3">
    <name type="scientific">Pleurodeles waltl</name>
    <name type="common">Iberian ribbed newt</name>
    <dbReference type="NCBI Taxonomy" id="8319"/>
    <lineage>
        <taxon>Eukaryota</taxon>
        <taxon>Metazoa</taxon>
        <taxon>Chordata</taxon>
        <taxon>Craniata</taxon>
        <taxon>Vertebrata</taxon>
        <taxon>Euteleostomi</taxon>
        <taxon>Amphibia</taxon>
        <taxon>Batrachia</taxon>
        <taxon>Caudata</taxon>
        <taxon>Salamandroidea</taxon>
        <taxon>Salamandridae</taxon>
        <taxon>Pleurodelinae</taxon>
        <taxon>Pleurodeles</taxon>
    </lineage>
</organism>
<evidence type="ECO:0000313" key="3">
    <source>
        <dbReference type="Proteomes" id="UP001066276"/>
    </source>
</evidence>
<keyword evidence="3" id="KW-1185">Reference proteome</keyword>
<dbReference type="AlphaFoldDB" id="A0AAV7RKV9"/>
<comment type="caution">
    <text evidence="2">The sequence shown here is derived from an EMBL/GenBank/DDBJ whole genome shotgun (WGS) entry which is preliminary data.</text>
</comment>
<feature type="region of interest" description="Disordered" evidence="1">
    <location>
        <begin position="78"/>
        <end position="107"/>
    </location>
</feature>
<dbReference type="EMBL" id="JANPWB010000009">
    <property type="protein sequence ID" value="KAJ1152595.1"/>
    <property type="molecule type" value="Genomic_DNA"/>
</dbReference>
<dbReference type="Proteomes" id="UP001066276">
    <property type="component" value="Chromosome 5"/>
</dbReference>
<accession>A0AAV7RKV9</accession>